<evidence type="ECO:0000256" key="3">
    <source>
        <dbReference type="ARBA" id="ARBA00022840"/>
    </source>
</evidence>
<dbReference type="InterPro" id="IPR018181">
    <property type="entry name" value="Heat_shock_70_CS"/>
</dbReference>
<keyword evidence="3" id="KW-0067">ATP-binding</keyword>
<keyword evidence="5" id="KW-1185">Reference proteome</keyword>
<evidence type="ECO:0000256" key="1">
    <source>
        <dbReference type="ARBA" id="ARBA00007381"/>
    </source>
</evidence>
<dbReference type="Proteomes" id="UP001157046">
    <property type="component" value="Unassembled WGS sequence"/>
</dbReference>
<name>A0ABQ6J0X3_9GAMM</name>
<evidence type="ECO:0000313" key="5">
    <source>
        <dbReference type="Proteomes" id="UP001157046"/>
    </source>
</evidence>
<dbReference type="EMBL" id="BSUY01000001">
    <property type="protein sequence ID" value="GMA81778.1"/>
    <property type="molecule type" value="Genomic_DNA"/>
</dbReference>
<reference evidence="5" key="1">
    <citation type="journal article" date="2019" name="Int. J. Syst. Evol. Microbiol.">
        <title>The Global Catalogue of Microorganisms (GCM) 10K type strain sequencing project: providing services to taxonomists for standard genome sequencing and annotation.</title>
        <authorList>
            <consortium name="The Broad Institute Genomics Platform"/>
            <consortium name="The Broad Institute Genome Sequencing Center for Infectious Disease"/>
            <person name="Wu L."/>
            <person name="Ma J."/>
        </authorList>
    </citation>
    <scope>NUCLEOTIDE SEQUENCE [LARGE SCALE GENOMIC DNA]</scope>
    <source>
        <strain evidence="5">NBRC 102030</strain>
    </source>
</reference>
<comment type="caution">
    <text evidence="4">The sequence shown here is derived from an EMBL/GenBank/DDBJ whole genome shotgun (WGS) entry which is preliminary data.</text>
</comment>
<keyword evidence="2" id="KW-0547">Nucleotide-binding</keyword>
<dbReference type="Pfam" id="PF00012">
    <property type="entry name" value="HSP70"/>
    <property type="match status" value="1"/>
</dbReference>
<accession>A0ABQ6J0X3</accession>
<evidence type="ECO:0000313" key="4">
    <source>
        <dbReference type="EMBL" id="GMA81778.1"/>
    </source>
</evidence>
<gene>
    <name evidence="4" type="primary">yegD</name>
    <name evidence="4" type="ORF">GCM10025855_13110</name>
</gene>
<dbReference type="PANTHER" id="PTHR19375">
    <property type="entry name" value="HEAT SHOCK PROTEIN 70KDA"/>
    <property type="match status" value="1"/>
</dbReference>
<sequence>MFVGFDYGSANCAVGIMQNDVVQLLALSEQSAYLPSTLYAMDRDLIAEAVYRSLPAEFKADYANKRAAQISRARMVRHELDLDANTQAVFVGEQAVSAYLDMPEEGFYVRSPKSFLGATGLRPEQVALFEDIVTLMMMHIKVRAESVLVEKGLVQPGAEAMITHAVIGRPVNFQGIGGEESNRQAETILTLAAKRAGFIGVDFLFEPLAAGMDYEATLTDNKTVLVVDVGGGTTDCSVVKMGPAHKHKADRSEDFLGHSGQRIGGNDLDIALAMDAFMPHFGLGSLMTNGKPMPSKAFWNAVAVNDISAQREFNTLSSRKLIDELIKEAEQPQLLSRLLKVQQQQLSYQLVRQAERAKIALSDAEKTDINLDFIEVTLHAGVSRDLFDNAIESSLTKVEALMHQALAQAAHTLAAKNVAATNALPQDIATVNIEQECKPDVIYVTGGTARSPAIYAKITGIYPDTPVVVGDHFGSVTAGLTRWAQKLFAKH</sequence>
<dbReference type="InterPro" id="IPR013126">
    <property type="entry name" value="Hsp_70_fam"/>
</dbReference>
<evidence type="ECO:0000256" key="2">
    <source>
        <dbReference type="ARBA" id="ARBA00022741"/>
    </source>
</evidence>
<comment type="similarity">
    <text evidence="1">Belongs to the heat shock protein 70 family.</text>
</comment>
<dbReference type="Gene3D" id="3.90.640.10">
    <property type="entry name" value="Actin, Chain A, domain 4"/>
    <property type="match status" value="1"/>
</dbReference>
<dbReference type="InterPro" id="IPR043129">
    <property type="entry name" value="ATPase_NBD"/>
</dbReference>
<dbReference type="SUPFAM" id="SSF53067">
    <property type="entry name" value="Actin-like ATPase domain"/>
    <property type="match status" value="2"/>
</dbReference>
<dbReference type="PROSITE" id="PS00329">
    <property type="entry name" value="HSP70_2"/>
    <property type="match status" value="1"/>
</dbReference>
<proteinExistence type="inferred from homology"/>
<dbReference type="NCBIfam" id="NF008673">
    <property type="entry name" value="PRK11678.1"/>
    <property type="match status" value="1"/>
</dbReference>
<protein>
    <submittedName>
        <fullName evidence="4">Molecular chaperone</fullName>
    </submittedName>
</protein>
<organism evidence="4 5">
    <name type="scientific">Shewanella glacialipiscicola</name>
    <dbReference type="NCBI Taxonomy" id="614069"/>
    <lineage>
        <taxon>Bacteria</taxon>
        <taxon>Pseudomonadati</taxon>
        <taxon>Pseudomonadota</taxon>
        <taxon>Gammaproteobacteria</taxon>
        <taxon>Alteromonadales</taxon>
        <taxon>Shewanellaceae</taxon>
        <taxon>Shewanella</taxon>
    </lineage>
</organism>
<dbReference type="Gene3D" id="3.30.420.40">
    <property type="match status" value="1"/>
</dbReference>
<dbReference type="RefSeq" id="WP_220773746.1">
    <property type="nucleotide sequence ID" value="NZ_BPFC01000061.1"/>
</dbReference>